<dbReference type="Proteomes" id="UP001066276">
    <property type="component" value="Chromosome 11"/>
</dbReference>
<dbReference type="EMBL" id="JANPWB010000015">
    <property type="protein sequence ID" value="KAJ1093441.1"/>
    <property type="molecule type" value="Genomic_DNA"/>
</dbReference>
<evidence type="ECO:0000313" key="2">
    <source>
        <dbReference type="Proteomes" id="UP001066276"/>
    </source>
</evidence>
<organism evidence="1 2">
    <name type="scientific">Pleurodeles waltl</name>
    <name type="common">Iberian ribbed newt</name>
    <dbReference type="NCBI Taxonomy" id="8319"/>
    <lineage>
        <taxon>Eukaryota</taxon>
        <taxon>Metazoa</taxon>
        <taxon>Chordata</taxon>
        <taxon>Craniata</taxon>
        <taxon>Vertebrata</taxon>
        <taxon>Euteleostomi</taxon>
        <taxon>Amphibia</taxon>
        <taxon>Batrachia</taxon>
        <taxon>Caudata</taxon>
        <taxon>Salamandroidea</taxon>
        <taxon>Salamandridae</taxon>
        <taxon>Pleurodelinae</taxon>
        <taxon>Pleurodeles</taxon>
    </lineage>
</organism>
<proteinExistence type="predicted"/>
<accession>A0AAV7LPE4</accession>
<protein>
    <submittedName>
        <fullName evidence="1">Uncharacterized protein</fullName>
    </submittedName>
</protein>
<dbReference type="AlphaFoldDB" id="A0AAV7LPE4"/>
<comment type="caution">
    <text evidence="1">The sequence shown here is derived from an EMBL/GenBank/DDBJ whole genome shotgun (WGS) entry which is preliminary data.</text>
</comment>
<reference evidence="1" key="1">
    <citation type="journal article" date="2022" name="bioRxiv">
        <title>Sequencing and chromosome-scale assembly of the giantPleurodeles waltlgenome.</title>
        <authorList>
            <person name="Brown T."/>
            <person name="Elewa A."/>
            <person name="Iarovenko S."/>
            <person name="Subramanian E."/>
            <person name="Araus A.J."/>
            <person name="Petzold A."/>
            <person name="Susuki M."/>
            <person name="Suzuki K.-i.T."/>
            <person name="Hayashi T."/>
            <person name="Toyoda A."/>
            <person name="Oliveira C."/>
            <person name="Osipova E."/>
            <person name="Leigh N.D."/>
            <person name="Simon A."/>
            <person name="Yun M.H."/>
        </authorList>
    </citation>
    <scope>NUCLEOTIDE SEQUENCE</scope>
    <source>
        <strain evidence="1">20211129_DDA</strain>
        <tissue evidence="1">Liver</tissue>
    </source>
</reference>
<name>A0AAV7LPE4_PLEWA</name>
<evidence type="ECO:0000313" key="1">
    <source>
        <dbReference type="EMBL" id="KAJ1093441.1"/>
    </source>
</evidence>
<keyword evidence="2" id="KW-1185">Reference proteome</keyword>
<gene>
    <name evidence="1" type="ORF">NDU88_006542</name>
</gene>
<sequence length="77" mass="8087">MTDTTCPVGAEGEQPGAIVTLGLQGRGGRSQGWVPQPAIAHRSSSVTSRSPLILLVANRYSLDLQHIRAEAHGPSEV</sequence>